<reference evidence="3" key="1">
    <citation type="journal article" date="2023" name="Mol. Phylogenet. Evol.">
        <title>Genome-scale phylogeny and comparative genomics of the fungal order Sordariales.</title>
        <authorList>
            <person name="Hensen N."/>
            <person name="Bonometti L."/>
            <person name="Westerberg I."/>
            <person name="Brannstrom I.O."/>
            <person name="Guillou S."/>
            <person name="Cros-Aarteil S."/>
            <person name="Calhoun S."/>
            <person name="Haridas S."/>
            <person name="Kuo A."/>
            <person name="Mondo S."/>
            <person name="Pangilinan J."/>
            <person name="Riley R."/>
            <person name="LaButti K."/>
            <person name="Andreopoulos B."/>
            <person name="Lipzen A."/>
            <person name="Chen C."/>
            <person name="Yan M."/>
            <person name="Daum C."/>
            <person name="Ng V."/>
            <person name="Clum A."/>
            <person name="Steindorff A."/>
            <person name="Ohm R.A."/>
            <person name="Martin F."/>
            <person name="Silar P."/>
            <person name="Natvig D.O."/>
            <person name="Lalanne C."/>
            <person name="Gautier V."/>
            <person name="Ament-Velasquez S.L."/>
            <person name="Kruys A."/>
            <person name="Hutchinson M.I."/>
            <person name="Powell A.J."/>
            <person name="Barry K."/>
            <person name="Miller A.N."/>
            <person name="Grigoriev I.V."/>
            <person name="Debuchy R."/>
            <person name="Gladieux P."/>
            <person name="Hiltunen Thoren M."/>
            <person name="Johannesson H."/>
        </authorList>
    </citation>
    <scope>NUCLEOTIDE SEQUENCE [LARGE SCALE GENOMIC DNA]</scope>
    <source>
        <strain evidence="3">CBS 340.73</strain>
    </source>
</reference>
<protein>
    <recommendedName>
        <fullName evidence="1">SET domain-containing protein</fullName>
    </recommendedName>
</protein>
<dbReference type="Gene3D" id="2.170.270.10">
    <property type="entry name" value="SET domain"/>
    <property type="match status" value="1"/>
</dbReference>
<evidence type="ECO:0000313" key="2">
    <source>
        <dbReference type="EMBL" id="KAK3936946.1"/>
    </source>
</evidence>
<comment type="caution">
    <text evidence="2">The sequence shown here is derived from an EMBL/GenBank/DDBJ whole genome shotgun (WGS) entry which is preliminary data.</text>
</comment>
<dbReference type="Pfam" id="PF00856">
    <property type="entry name" value="SET"/>
    <property type="match status" value="1"/>
</dbReference>
<dbReference type="SUPFAM" id="SSF82199">
    <property type="entry name" value="SET domain"/>
    <property type="match status" value="1"/>
</dbReference>
<evidence type="ECO:0000259" key="1">
    <source>
        <dbReference type="Pfam" id="PF00856"/>
    </source>
</evidence>
<dbReference type="InterPro" id="IPR046341">
    <property type="entry name" value="SET_dom_sf"/>
</dbReference>
<feature type="domain" description="SET" evidence="1">
    <location>
        <begin position="308"/>
        <end position="381"/>
    </location>
</feature>
<dbReference type="EMBL" id="MU853868">
    <property type="protein sequence ID" value="KAK3936946.1"/>
    <property type="molecule type" value="Genomic_DNA"/>
</dbReference>
<dbReference type="InterPro" id="IPR001214">
    <property type="entry name" value="SET_dom"/>
</dbReference>
<organism evidence="2 3">
    <name type="scientific">Diplogelasinospora grovesii</name>
    <dbReference type="NCBI Taxonomy" id="303347"/>
    <lineage>
        <taxon>Eukaryota</taxon>
        <taxon>Fungi</taxon>
        <taxon>Dikarya</taxon>
        <taxon>Ascomycota</taxon>
        <taxon>Pezizomycotina</taxon>
        <taxon>Sordariomycetes</taxon>
        <taxon>Sordariomycetidae</taxon>
        <taxon>Sordariales</taxon>
        <taxon>Diplogelasinosporaceae</taxon>
        <taxon>Diplogelasinospora</taxon>
    </lineage>
</organism>
<accession>A0AAN6N0K6</accession>
<gene>
    <name evidence="2" type="ORF">QBC46DRAFT_461189</name>
</gene>
<keyword evidence="3" id="KW-1185">Reference proteome</keyword>
<evidence type="ECO:0000313" key="3">
    <source>
        <dbReference type="Proteomes" id="UP001303473"/>
    </source>
</evidence>
<dbReference type="AlphaFoldDB" id="A0AAN6N0K6"/>
<name>A0AAN6N0K6_9PEZI</name>
<proteinExistence type="predicted"/>
<dbReference type="Proteomes" id="UP001303473">
    <property type="component" value="Unassembled WGS sequence"/>
</dbReference>
<sequence length="402" mass="46265">MYFRLAAIRSRPMIEQFCSLVRARRRPDTDNSRFNLSDDPIVRMTKRLQEIRRSGDDQFFYRLSQLRLAEDIERIKQGRIKIDPGDMDKVLRDTGLSRSQYDYHSKEGRKWKKLCGFNEGLLCFFPLAGNSFGITLKSYTYVKDDVEVFHELLKDDFIRSICKAGKAFGDSLAGTDIEYLWEGKHVLWDTLTEEDILLLLRPFPSVSENVYRRDDFPHWPRPTGWPDGWPWPANPTLIPVTERHCELCEEESCDCVYVKFPRRTPRIKEYPDKGRGLQAVASSPGQKAYNRGDDLIGYLTGKIVPVGTYDGKWAIRFTIPIGDEPEVCQIYCADVGNCFRLLNHCCKPLACLKQMIVSGRCITAVEAVTDIYDGTEITVSYSQGWARNRKCFCEACIPRTAN</sequence>